<accession>A0A170PU81</accession>
<gene>
    <name evidence="1" type="ORF">MGWOODY_Hyp1616</name>
</gene>
<protein>
    <submittedName>
        <fullName evidence="1">Uncharacterized protein</fullName>
    </submittedName>
</protein>
<proteinExistence type="predicted"/>
<evidence type="ECO:0000313" key="1">
    <source>
        <dbReference type="EMBL" id="CUS57416.1"/>
    </source>
</evidence>
<dbReference type="EMBL" id="CZQD01000041">
    <property type="protein sequence ID" value="CUS57416.1"/>
    <property type="molecule type" value="Genomic_DNA"/>
</dbReference>
<organism evidence="1">
    <name type="scientific">hydrothermal vent metagenome</name>
    <dbReference type="NCBI Taxonomy" id="652676"/>
    <lineage>
        <taxon>unclassified sequences</taxon>
        <taxon>metagenomes</taxon>
        <taxon>ecological metagenomes</taxon>
    </lineage>
</organism>
<reference evidence="1" key="1">
    <citation type="submission" date="2015-10" db="EMBL/GenBank/DDBJ databases">
        <authorList>
            <person name="Gilbert D.G."/>
        </authorList>
    </citation>
    <scope>NUCLEOTIDE SEQUENCE</scope>
</reference>
<name>A0A170PU81_9ZZZZ</name>
<dbReference type="AlphaFoldDB" id="A0A170PU81"/>
<sequence>MLDAQRENYNAQQQLILANLDRGLNSLALYRALAVWDASLDEASGD</sequence>